<dbReference type="EMBL" id="CP018335">
    <property type="protein sequence ID" value="APM38218.1"/>
    <property type="molecule type" value="Genomic_DNA"/>
</dbReference>
<accession>A0A1L5F5C6</accession>
<keyword evidence="5" id="KW-0663">Pyridoxal phosphate</keyword>
<evidence type="ECO:0000256" key="1">
    <source>
        <dbReference type="ARBA" id="ARBA00001933"/>
    </source>
</evidence>
<evidence type="ECO:0000256" key="5">
    <source>
        <dbReference type="ARBA" id="ARBA00022898"/>
    </source>
</evidence>
<dbReference type="InterPro" id="IPR015424">
    <property type="entry name" value="PyrdxlP-dep_Trfase"/>
</dbReference>
<dbReference type="GO" id="GO:0006534">
    <property type="term" value="P:cysteine metabolic process"/>
    <property type="evidence" value="ECO:0007669"/>
    <property type="project" value="InterPro"/>
</dbReference>
<evidence type="ECO:0000256" key="4">
    <source>
        <dbReference type="ARBA" id="ARBA00022679"/>
    </source>
</evidence>
<dbReference type="Proteomes" id="UP000184604">
    <property type="component" value="Chromosome"/>
</dbReference>
<dbReference type="Gene3D" id="3.90.1150.10">
    <property type="entry name" value="Aspartate Aminotransferase, domain 1"/>
    <property type="match status" value="1"/>
</dbReference>
<protein>
    <recommendedName>
        <fullName evidence="3">cysteine desulfurase</fullName>
        <ecNumber evidence="3">2.8.1.7</ecNumber>
    </recommendedName>
</protein>
<dbReference type="GO" id="GO:0030170">
    <property type="term" value="F:pyridoxal phosphate binding"/>
    <property type="evidence" value="ECO:0007669"/>
    <property type="project" value="InterPro"/>
</dbReference>
<dbReference type="AlphaFoldDB" id="A0A1L5F5C6"/>
<dbReference type="InterPro" id="IPR015421">
    <property type="entry name" value="PyrdxlP-dep_Trfase_major"/>
</dbReference>
<dbReference type="SUPFAM" id="SSF53383">
    <property type="entry name" value="PLP-dependent transferases"/>
    <property type="match status" value="1"/>
</dbReference>
<dbReference type="NCBIfam" id="TIGR01979">
    <property type="entry name" value="sufS"/>
    <property type="match status" value="1"/>
</dbReference>
<dbReference type="PANTHER" id="PTHR43586">
    <property type="entry name" value="CYSTEINE DESULFURASE"/>
    <property type="match status" value="1"/>
</dbReference>
<comment type="catalytic activity">
    <reaction evidence="6">
        <text>(sulfur carrier)-H + L-cysteine = (sulfur carrier)-SH + L-alanine</text>
        <dbReference type="Rhea" id="RHEA:43892"/>
        <dbReference type="Rhea" id="RHEA-COMP:14737"/>
        <dbReference type="Rhea" id="RHEA-COMP:14739"/>
        <dbReference type="ChEBI" id="CHEBI:29917"/>
        <dbReference type="ChEBI" id="CHEBI:35235"/>
        <dbReference type="ChEBI" id="CHEBI:57972"/>
        <dbReference type="ChEBI" id="CHEBI:64428"/>
        <dbReference type="EC" id="2.8.1.7"/>
    </reaction>
</comment>
<evidence type="ECO:0000313" key="8">
    <source>
        <dbReference type="EMBL" id="APM38218.1"/>
    </source>
</evidence>
<organism evidence="8 9">
    <name type="scientific">Clostridium kluyveri</name>
    <dbReference type="NCBI Taxonomy" id="1534"/>
    <lineage>
        <taxon>Bacteria</taxon>
        <taxon>Bacillati</taxon>
        <taxon>Bacillota</taxon>
        <taxon>Clostridia</taxon>
        <taxon>Eubacteriales</taxon>
        <taxon>Clostridiaceae</taxon>
        <taxon>Clostridium</taxon>
    </lineage>
</organism>
<gene>
    <name evidence="8" type="ORF">BS101_05415</name>
</gene>
<dbReference type="EC" id="2.8.1.7" evidence="3"/>
<evidence type="ECO:0000256" key="2">
    <source>
        <dbReference type="ARBA" id="ARBA00010447"/>
    </source>
</evidence>
<dbReference type="Gene3D" id="3.40.640.10">
    <property type="entry name" value="Type I PLP-dependent aspartate aminotransferase-like (Major domain)"/>
    <property type="match status" value="1"/>
</dbReference>
<dbReference type="InterPro" id="IPR015422">
    <property type="entry name" value="PyrdxlP-dep_Trfase_small"/>
</dbReference>
<name>A0A1L5F5C6_CLOKL</name>
<evidence type="ECO:0000256" key="3">
    <source>
        <dbReference type="ARBA" id="ARBA00012239"/>
    </source>
</evidence>
<dbReference type="PANTHER" id="PTHR43586:SF8">
    <property type="entry name" value="CYSTEINE DESULFURASE 1, CHLOROPLASTIC"/>
    <property type="match status" value="1"/>
</dbReference>
<dbReference type="OrthoDB" id="9804366at2"/>
<comment type="cofactor">
    <cofactor evidence="1">
        <name>pyridoxal 5'-phosphate</name>
        <dbReference type="ChEBI" id="CHEBI:597326"/>
    </cofactor>
</comment>
<feature type="domain" description="Aminotransferase class V" evidence="7">
    <location>
        <begin position="33"/>
        <end position="404"/>
    </location>
</feature>
<dbReference type="RefSeq" id="WP_073537901.1">
    <property type="nucleotide sequence ID" value="NZ_CP018335.1"/>
</dbReference>
<sequence length="420" mass="46980">MSGLDAKITNINVKKIRKDFPILSIKVNGNDLVYLDNGATTQKPIAVIKAVENYNENYNGNPHRGAHYLGVTSTEAYEGAREKVREFIGAKKCSEIIFTRNATESLNLVAYTYGINFINKGDEIVIPISEHHSNILPWQMISKAKGAVLKYMYTDKNGRLTEAEYKRKITDKTKLVSIAQMSNVLGTKYPVKEIAKYAHEKGAVVIVDGAQSAPHMKVDVCDIDADFFVFSGHKMLSSMGIGVLYGKEELLLKMPPFLRGGDMIEYVTEQEATFAELPYKFEAGTQNVEGAVSIGAAIDYLNSIGLDKIEAYEKELTEYALEKISEIEYVTVYGAKDTEHRGGIISFNVKDVHPHDVSTILNNYGVAIRAGHHCAQPLMKYLGIQSSSRASFYFYNTYEEIDKFIEGLRQVRKWLGYGRS</sequence>
<dbReference type="GO" id="GO:0031071">
    <property type="term" value="F:cysteine desulfurase activity"/>
    <property type="evidence" value="ECO:0007669"/>
    <property type="project" value="UniProtKB-EC"/>
</dbReference>
<reference evidence="8 9" key="1">
    <citation type="submission" date="2016-12" db="EMBL/GenBank/DDBJ databases">
        <title>Complete genome sequence of Clostridium kluyveri JZZ isolated from the pit mud of a Chinese flavor liquor-making factory.</title>
        <authorList>
            <person name="Wang Y."/>
        </authorList>
    </citation>
    <scope>NUCLEOTIDE SEQUENCE [LARGE SCALE GENOMIC DNA]</scope>
    <source>
        <strain evidence="8 9">JZZ</strain>
    </source>
</reference>
<evidence type="ECO:0000256" key="6">
    <source>
        <dbReference type="ARBA" id="ARBA00050776"/>
    </source>
</evidence>
<dbReference type="Pfam" id="PF00266">
    <property type="entry name" value="Aminotran_5"/>
    <property type="match status" value="1"/>
</dbReference>
<keyword evidence="4" id="KW-0808">Transferase</keyword>
<proteinExistence type="inferred from homology"/>
<evidence type="ECO:0000313" key="9">
    <source>
        <dbReference type="Proteomes" id="UP000184604"/>
    </source>
</evidence>
<dbReference type="InterPro" id="IPR000192">
    <property type="entry name" value="Aminotrans_V_dom"/>
</dbReference>
<dbReference type="InterPro" id="IPR010970">
    <property type="entry name" value="Cys_dSase_SufS"/>
</dbReference>
<evidence type="ECO:0000259" key="7">
    <source>
        <dbReference type="Pfam" id="PF00266"/>
    </source>
</evidence>
<comment type="similarity">
    <text evidence="2">Belongs to the class-V pyridoxal-phosphate-dependent aminotransferase family. Csd subfamily.</text>
</comment>
<dbReference type="CDD" id="cd06453">
    <property type="entry name" value="SufS_like"/>
    <property type="match status" value="1"/>
</dbReference>